<protein>
    <submittedName>
        <fullName evidence="1">Uncharacterized protein</fullName>
    </submittedName>
</protein>
<keyword evidence="2" id="KW-1185">Reference proteome</keyword>
<name>A0A158B8B1_9BURK</name>
<dbReference type="AlphaFoldDB" id="A0A158B8B1"/>
<comment type="caution">
    <text evidence="1">The sequence shown here is derived from an EMBL/GenBank/DDBJ whole genome shotgun (WGS) entry which is preliminary data.</text>
</comment>
<proteinExistence type="predicted"/>
<dbReference type="EMBL" id="FCOF02000012">
    <property type="protein sequence ID" value="SAK66321.1"/>
    <property type="molecule type" value="Genomic_DNA"/>
</dbReference>
<organism evidence="1 2">
    <name type="scientific">Caballeronia catudaia</name>
    <dbReference type="NCBI Taxonomy" id="1777136"/>
    <lineage>
        <taxon>Bacteria</taxon>
        <taxon>Pseudomonadati</taxon>
        <taxon>Pseudomonadota</taxon>
        <taxon>Betaproteobacteria</taxon>
        <taxon>Burkholderiales</taxon>
        <taxon>Burkholderiaceae</taxon>
        <taxon>Caballeronia</taxon>
    </lineage>
</organism>
<gene>
    <name evidence="1" type="ORF">AWB75_03107</name>
</gene>
<reference evidence="1" key="1">
    <citation type="submission" date="2016-01" db="EMBL/GenBank/DDBJ databases">
        <authorList>
            <person name="Peeters C."/>
        </authorList>
    </citation>
    <scope>NUCLEOTIDE SEQUENCE [LARGE SCALE GENOMIC DNA]</scope>
    <source>
        <strain evidence="1">LMG 29318</strain>
    </source>
</reference>
<dbReference type="Proteomes" id="UP000054870">
    <property type="component" value="Unassembled WGS sequence"/>
</dbReference>
<dbReference type="RefSeq" id="WP_268807833.1">
    <property type="nucleotide sequence ID" value="NZ_FCOF02000012.1"/>
</dbReference>
<evidence type="ECO:0000313" key="1">
    <source>
        <dbReference type="EMBL" id="SAK66321.1"/>
    </source>
</evidence>
<accession>A0A158B8B1</accession>
<sequence length="43" mass="4969">MPALDAAYREGGVQLVVVRVDYTENNRVLVEEFKNRVMEEVTQ</sequence>
<evidence type="ECO:0000313" key="2">
    <source>
        <dbReference type="Proteomes" id="UP000054870"/>
    </source>
</evidence>